<proteinExistence type="predicted"/>
<keyword evidence="1" id="KW-1133">Transmembrane helix</keyword>
<protein>
    <submittedName>
        <fullName evidence="2">Uncharacterized protein</fullName>
    </submittedName>
</protein>
<keyword evidence="1" id="KW-0472">Membrane</keyword>
<accession>A0A9P3UN64</accession>
<feature type="transmembrane region" description="Helical" evidence="1">
    <location>
        <begin position="77"/>
        <end position="98"/>
    </location>
</feature>
<reference evidence="2" key="1">
    <citation type="submission" date="2022-07" db="EMBL/GenBank/DDBJ databases">
        <title>The genome of Lyophyllum shimeji provides insight into the initial evolution of ectomycorrhizal fungal genome.</title>
        <authorList>
            <person name="Kobayashi Y."/>
            <person name="Shibata T."/>
            <person name="Hirakawa H."/>
            <person name="Shigenobu S."/>
            <person name="Nishiyama T."/>
            <person name="Yamada A."/>
            <person name="Hasebe M."/>
            <person name="Kawaguchi M."/>
        </authorList>
    </citation>
    <scope>NUCLEOTIDE SEQUENCE</scope>
    <source>
        <strain evidence="2">AT787</strain>
    </source>
</reference>
<dbReference type="EMBL" id="BRPK01000009">
    <property type="protein sequence ID" value="GLB41274.1"/>
    <property type="molecule type" value="Genomic_DNA"/>
</dbReference>
<evidence type="ECO:0000313" key="3">
    <source>
        <dbReference type="Proteomes" id="UP001063166"/>
    </source>
</evidence>
<organism evidence="2 3">
    <name type="scientific">Lyophyllum shimeji</name>
    <name type="common">Hon-shimeji</name>
    <name type="synonym">Tricholoma shimeji</name>
    <dbReference type="NCBI Taxonomy" id="47721"/>
    <lineage>
        <taxon>Eukaryota</taxon>
        <taxon>Fungi</taxon>
        <taxon>Dikarya</taxon>
        <taxon>Basidiomycota</taxon>
        <taxon>Agaricomycotina</taxon>
        <taxon>Agaricomycetes</taxon>
        <taxon>Agaricomycetidae</taxon>
        <taxon>Agaricales</taxon>
        <taxon>Tricholomatineae</taxon>
        <taxon>Lyophyllaceae</taxon>
        <taxon>Lyophyllum</taxon>
    </lineage>
</organism>
<name>A0A9P3UN64_LYOSH</name>
<keyword evidence="1" id="KW-0812">Transmembrane</keyword>
<evidence type="ECO:0000313" key="2">
    <source>
        <dbReference type="EMBL" id="GLB41274.1"/>
    </source>
</evidence>
<evidence type="ECO:0000256" key="1">
    <source>
        <dbReference type="SAM" id="Phobius"/>
    </source>
</evidence>
<dbReference type="Proteomes" id="UP001063166">
    <property type="component" value="Unassembled WGS sequence"/>
</dbReference>
<gene>
    <name evidence="2" type="ORF">LshimejAT787_0904890</name>
</gene>
<keyword evidence="3" id="KW-1185">Reference proteome</keyword>
<comment type="caution">
    <text evidence="2">The sequence shown here is derived from an EMBL/GenBank/DDBJ whole genome shotgun (WGS) entry which is preliminary data.</text>
</comment>
<sequence length="137" mass="15522">MSFSVDGAQMTCGTFSGFCVRILVQGHGLSRAELAEYTPCLMPETQIKWEYFPPACHAARYKHHPAPICGQRQDYRLFCRALADFIIAYLSLGIQYLLVGRSRYSTMALIVLLWHLRHAASAARSELVARWQHAVHP</sequence>
<dbReference type="AlphaFoldDB" id="A0A9P3UN64"/>